<gene>
    <name evidence="3" type="ORF">G2W53_002215</name>
</gene>
<name>A0A835CM88_9FABA</name>
<keyword evidence="4" id="KW-1185">Reference proteome</keyword>
<evidence type="ECO:0000256" key="1">
    <source>
        <dbReference type="SAM" id="Coils"/>
    </source>
</evidence>
<feature type="compositionally biased region" description="Basic and acidic residues" evidence="2">
    <location>
        <begin position="270"/>
        <end position="279"/>
    </location>
</feature>
<comment type="caution">
    <text evidence="3">The sequence shown here is derived from an EMBL/GenBank/DDBJ whole genome shotgun (WGS) entry which is preliminary data.</text>
</comment>
<sequence length="279" mass="30465">MTMELFIQDSVVCFHHLGNEIVYDSKSYQAQDSEILLPDGDADISLMKRFPKKKTKSGPTHSDASSTSTTPVRSGGVSPHTSGSKSLAKRKSEIEIEQGGSISKGATHKKASRSAINDAARSISEKSSSNEPTEETSSDESTGASSQKVSYQDVLATAASGSQEHSGPVQELGLSLCSSQVIINGHSTFSYGEKSSLIARYNELENQHARWVQHMDELNERQDRLEKTMKFLIEHLKIQLPPELASFWQEMPDQGKEPGPSTSVKQPPTCDEKTPQEAP</sequence>
<evidence type="ECO:0000256" key="2">
    <source>
        <dbReference type="SAM" id="MobiDB-lite"/>
    </source>
</evidence>
<feature type="coiled-coil region" evidence="1">
    <location>
        <begin position="201"/>
        <end position="235"/>
    </location>
</feature>
<evidence type="ECO:0000313" key="4">
    <source>
        <dbReference type="Proteomes" id="UP000634136"/>
    </source>
</evidence>
<dbReference type="Proteomes" id="UP000634136">
    <property type="component" value="Unassembled WGS sequence"/>
</dbReference>
<feature type="region of interest" description="Disordered" evidence="2">
    <location>
        <begin position="247"/>
        <end position="279"/>
    </location>
</feature>
<feature type="compositionally biased region" description="Polar residues" evidence="2">
    <location>
        <begin position="57"/>
        <end position="72"/>
    </location>
</feature>
<dbReference type="OrthoDB" id="1095085at2759"/>
<accession>A0A835CM88</accession>
<protein>
    <submittedName>
        <fullName evidence="3">LOB domain-containing protein 18-like</fullName>
    </submittedName>
</protein>
<keyword evidence="1" id="KW-0175">Coiled coil</keyword>
<feature type="region of interest" description="Disordered" evidence="2">
    <location>
        <begin position="50"/>
        <end position="149"/>
    </location>
</feature>
<proteinExistence type="predicted"/>
<dbReference type="EMBL" id="JAAIUW010000001">
    <property type="protein sequence ID" value="KAF7845310.1"/>
    <property type="molecule type" value="Genomic_DNA"/>
</dbReference>
<organism evidence="3 4">
    <name type="scientific">Senna tora</name>
    <dbReference type="NCBI Taxonomy" id="362788"/>
    <lineage>
        <taxon>Eukaryota</taxon>
        <taxon>Viridiplantae</taxon>
        <taxon>Streptophyta</taxon>
        <taxon>Embryophyta</taxon>
        <taxon>Tracheophyta</taxon>
        <taxon>Spermatophyta</taxon>
        <taxon>Magnoliopsida</taxon>
        <taxon>eudicotyledons</taxon>
        <taxon>Gunneridae</taxon>
        <taxon>Pentapetalae</taxon>
        <taxon>rosids</taxon>
        <taxon>fabids</taxon>
        <taxon>Fabales</taxon>
        <taxon>Fabaceae</taxon>
        <taxon>Caesalpinioideae</taxon>
        <taxon>Cassia clade</taxon>
        <taxon>Senna</taxon>
    </lineage>
</organism>
<dbReference type="AlphaFoldDB" id="A0A835CM88"/>
<evidence type="ECO:0000313" key="3">
    <source>
        <dbReference type="EMBL" id="KAF7845310.1"/>
    </source>
</evidence>
<reference evidence="3" key="1">
    <citation type="submission" date="2020-09" db="EMBL/GenBank/DDBJ databases">
        <title>Genome-Enabled Discovery of Anthraquinone Biosynthesis in Senna tora.</title>
        <authorList>
            <person name="Kang S.-H."/>
            <person name="Pandey R.P."/>
            <person name="Lee C.-M."/>
            <person name="Sim J.-S."/>
            <person name="Jeong J.-T."/>
            <person name="Choi B.-S."/>
            <person name="Jung M."/>
            <person name="Ginzburg D."/>
            <person name="Zhao K."/>
            <person name="Won S.Y."/>
            <person name="Oh T.-J."/>
            <person name="Yu Y."/>
            <person name="Kim N.-H."/>
            <person name="Lee O.R."/>
            <person name="Lee T.-H."/>
            <person name="Bashyal P."/>
            <person name="Kim T.-S."/>
            <person name="Lee W.-H."/>
            <person name="Kawkins C."/>
            <person name="Kim C.-K."/>
            <person name="Kim J.S."/>
            <person name="Ahn B.O."/>
            <person name="Rhee S.Y."/>
            <person name="Sohng J.K."/>
        </authorList>
    </citation>
    <scope>NUCLEOTIDE SEQUENCE</scope>
    <source>
        <tissue evidence="3">Leaf</tissue>
    </source>
</reference>